<sequence length="72" mass="6864">MAASSCAAGAAEAPPPDTAELCDGGRDVAGCTEARDVAAVRGVAGCAAVGRDSCDVALGRSDAEPAADVRAS</sequence>
<dbReference type="AlphaFoldDB" id="A0A7W6DK48"/>
<organism evidence="1 2">
    <name type="scientific">Sagittula marina</name>
    <dbReference type="NCBI Taxonomy" id="943940"/>
    <lineage>
        <taxon>Bacteria</taxon>
        <taxon>Pseudomonadati</taxon>
        <taxon>Pseudomonadota</taxon>
        <taxon>Alphaproteobacteria</taxon>
        <taxon>Rhodobacterales</taxon>
        <taxon>Roseobacteraceae</taxon>
        <taxon>Sagittula</taxon>
    </lineage>
</organism>
<proteinExistence type="predicted"/>
<protein>
    <submittedName>
        <fullName evidence="1">Uncharacterized protein</fullName>
    </submittedName>
</protein>
<evidence type="ECO:0000313" key="2">
    <source>
        <dbReference type="Proteomes" id="UP000541426"/>
    </source>
</evidence>
<name>A0A7W6DK48_9RHOB</name>
<dbReference type="EMBL" id="JACIEJ010000001">
    <property type="protein sequence ID" value="MBB3984217.1"/>
    <property type="molecule type" value="Genomic_DNA"/>
</dbReference>
<dbReference type="RefSeq" id="WP_246429221.1">
    <property type="nucleotide sequence ID" value="NZ_JACIEJ010000001.1"/>
</dbReference>
<accession>A0A7W6DK48</accession>
<dbReference type="Proteomes" id="UP000541426">
    <property type="component" value="Unassembled WGS sequence"/>
</dbReference>
<reference evidence="1 2" key="1">
    <citation type="submission" date="2020-08" db="EMBL/GenBank/DDBJ databases">
        <title>Genomic Encyclopedia of Type Strains, Phase IV (KMG-IV): sequencing the most valuable type-strain genomes for metagenomic binning, comparative biology and taxonomic classification.</title>
        <authorList>
            <person name="Goeker M."/>
        </authorList>
    </citation>
    <scope>NUCLEOTIDE SEQUENCE [LARGE SCALE GENOMIC DNA]</scope>
    <source>
        <strain evidence="1 2">DSM 102235</strain>
    </source>
</reference>
<evidence type="ECO:0000313" key="1">
    <source>
        <dbReference type="EMBL" id="MBB3984217.1"/>
    </source>
</evidence>
<comment type="caution">
    <text evidence="1">The sequence shown here is derived from an EMBL/GenBank/DDBJ whole genome shotgun (WGS) entry which is preliminary data.</text>
</comment>
<gene>
    <name evidence="1" type="ORF">GGQ68_000528</name>
</gene>
<keyword evidence="2" id="KW-1185">Reference proteome</keyword>